<organism evidence="7 8">
    <name type="scientific">Nostoc edaphicum CCNP1411</name>
    <dbReference type="NCBI Taxonomy" id="1472755"/>
    <lineage>
        <taxon>Bacteria</taxon>
        <taxon>Bacillati</taxon>
        <taxon>Cyanobacteriota</taxon>
        <taxon>Cyanophyceae</taxon>
        <taxon>Nostocales</taxon>
        <taxon>Nostocaceae</taxon>
        <taxon>Nostoc</taxon>
    </lineage>
</organism>
<dbReference type="GO" id="GO:0004130">
    <property type="term" value="F:cytochrome-c peroxidase activity"/>
    <property type="evidence" value="ECO:0007669"/>
    <property type="project" value="TreeGrafter"/>
</dbReference>
<dbReference type="PROSITE" id="PS51007">
    <property type="entry name" value="CYTC"/>
    <property type="match status" value="1"/>
</dbReference>
<dbReference type="InterPro" id="IPR036909">
    <property type="entry name" value="Cyt_c-like_dom_sf"/>
</dbReference>
<protein>
    <recommendedName>
        <fullName evidence="6">Cytochrome c domain-containing protein</fullName>
    </recommendedName>
</protein>
<reference evidence="8" key="1">
    <citation type="submission" date="2020-06" db="EMBL/GenBank/DDBJ databases">
        <title>Nostoc edaphicum CCNP1411 genome.</title>
        <authorList>
            <person name="Fidor A."/>
            <person name="Grabski M."/>
            <person name="Gawor J."/>
            <person name="Gromadka R."/>
            <person name="Wegrzyn G."/>
            <person name="Mazur-Marzec H."/>
        </authorList>
    </citation>
    <scope>NUCLEOTIDE SEQUENCE [LARGE SCALE GENOMIC DNA]</scope>
    <source>
        <strain evidence="8">CCNP1411</strain>
    </source>
</reference>
<keyword evidence="3 4" id="KW-0408">Iron</keyword>
<dbReference type="NCBIfam" id="NF040606">
    <property type="entry name" value="CytoC_perox"/>
    <property type="match status" value="1"/>
</dbReference>
<dbReference type="KEGG" id="ned:HUN01_03085"/>
<keyword evidence="2 4" id="KW-0479">Metal-binding</keyword>
<feature type="chain" id="PRO_5028986261" description="Cytochrome c domain-containing protein" evidence="5">
    <location>
        <begin position="28"/>
        <end position="637"/>
    </location>
</feature>
<sequence>MRKLMRIVLLALAGVVMALAFTLASFAQDRPTKAKVVYLDQGWSQEDRLRYYYTSQGSAAVSYDIFLNLEAANNQRLFRADENLAKYGFVPQPADPKYNPDGLPIGITNTVVADGRWKGKWVGLSCAACHNGQIEHKGTKISISGGNNTTLDVHAFIEGLDETLAATAADPQKFARLAENLGQRDDVGKEALRKRLKEEAAAVHGYRGILAVTPTVVGPGRMDALRLIHNQVQSRWLDIPQNWVAPIAPVKPSFVWNIPQSAWAQWSGVLFDPILRNQGESLGVFARMDLTSETPKLGLFDSTVDLQGQIASEALLRKLAPPQWPESVLGKIDREKAAKGAQLFVQNCAGCHSTWPHRWSEPKKQGKRFIENAIVSVDVIGTDPGQFSSPQFENNPTVKTGRMSEYLPAPDTGAAIAPPPVVFQAIQRGIFDKAVAKLKLSDEELVSAHGYRASYPEPSEPIPAIGYKANPAEGMWASPPFLHNGSVPNLYELLLPDNERSKTFFIGREFDPVKVGVDTSGKSGKFLFDTSLVGNSNAGHSFENRPTGKGVIGRLLTEDERWALVEYMKSIPNQSRQIAPFGGPKDPIRAWQDKTFFHVKNPGTYNGAPQLSPASTTKTALAQESINPGEIVTFRRD</sequence>
<evidence type="ECO:0000313" key="8">
    <source>
        <dbReference type="Proteomes" id="UP000514713"/>
    </source>
</evidence>
<dbReference type="Gene3D" id="1.10.760.10">
    <property type="entry name" value="Cytochrome c-like domain"/>
    <property type="match status" value="1"/>
</dbReference>
<accession>A0A7D7QCG6</accession>
<dbReference type="GO" id="GO:0020037">
    <property type="term" value="F:heme binding"/>
    <property type="evidence" value="ECO:0007669"/>
    <property type="project" value="InterPro"/>
</dbReference>
<dbReference type="SUPFAM" id="SSF46626">
    <property type="entry name" value="Cytochrome c"/>
    <property type="match status" value="1"/>
</dbReference>
<dbReference type="PANTHER" id="PTHR30600">
    <property type="entry name" value="CYTOCHROME C PEROXIDASE-RELATED"/>
    <property type="match status" value="1"/>
</dbReference>
<dbReference type="GO" id="GO:0046872">
    <property type="term" value="F:metal ion binding"/>
    <property type="evidence" value="ECO:0007669"/>
    <property type="project" value="UniProtKB-KW"/>
</dbReference>
<gene>
    <name evidence="7" type="ORF">HUN01_03085</name>
</gene>
<dbReference type="GO" id="GO:0009055">
    <property type="term" value="F:electron transfer activity"/>
    <property type="evidence" value="ECO:0007669"/>
    <property type="project" value="InterPro"/>
</dbReference>
<dbReference type="PANTHER" id="PTHR30600:SF9">
    <property type="entry name" value="BLR7738 PROTEIN"/>
    <property type="match status" value="1"/>
</dbReference>
<evidence type="ECO:0000256" key="3">
    <source>
        <dbReference type="ARBA" id="ARBA00023004"/>
    </source>
</evidence>
<feature type="domain" description="Cytochrome c" evidence="6">
    <location>
        <begin position="335"/>
        <end position="456"/>
    </location>
</feature>
<name>A0A7D7QCG6_9NOSO</name>
<evidence type="ECO:0000256" key="4">
    <source>
        <dbReference type="PROSITE-ProRule" id="PRU00433"/>
    </source>
</evidence>
<dbReference type="Pfam" id="PF21419">
    <property type="entry name" value="RoxA-like_Cyt-c"/>
    <property type="match status" value="1"/>
</dbReference>
<dbReference type="InterPro" id="IPR051395">
    <property type="entry name" value="Cytochrome_c_Peroxidase/MauG"/>
</dbReference>
<dbReference type="InterPro" id="IPR047758">
    <property type="entry name" value="CytoC_perox"/>
</dbReference>
<feature type="signal peptide" evidence="5">
    <location>
        <begin position="1"/>
        <end position="27"/>
    </location>
</feature>
<evidence type="ECO:0000313" key="7">
    <source>
        <dbReference type="EMBL" id="QMS86599.1"/>
    </source>
</evidence>
<evidence type="ECO:0000256" key="2">
    <source>
        <dbReference type="ARBA" id="ARBA00022723"/>
    </source>
</evidence>
<evidence type="ECO:0000256" key="1">
    <source>
        <dbReference type="ARBA" id="ARBA00022617"/>
    </source>
</evidence>
<keyword evidence="1 4" id="KW-0349">Heme</keyword>
<proteinExistence type="predicted"/>
<dbReference type="AlphaFoldDB" id="A0A7D7QCG6"/>
<dbReference type="EMBL" id="CP054698">
    <property type="protein sequence ID" value="QMS86599.1"/>
    <property type="molecule type" value="Genomic_DNA"/>
</dbReference>
<evidence type="ECO:0000259" key="6">
    <source>
        <dbReference type="PROSITE" id="PS51007"/>
    </source>
</evidence>
<dbReference type="RefSeq" id="WP_181930031.1">
    <property type="nucleotide sequence ID" value="NZ_CP054698.1"/>
</dbReference>
<keyword evidence="5" id="KW-0732">Signal</keyword>
<keyword evidence="8" id="KW-1185">Reference proteome</keyword>
<dbReference type="InterPro" id="IPR009056">
    <property type="entry name" value="Cyt_c-like_dom"/>
</dbReference>
<dbReference type="Proteomes" id="UP000514713">
    <property type="component" value="Chromosome"/>
</dbReference>
<evidence type="ECO:0000256" key="5">
    <source>
        <dbReference type="SAM" id="SignalP"/>
    </source>
</evidence>